<feature type="chain" id="PRO_5003166435" evidence="1">
    <location>
        <begin position="21"/>
        <end position="532"/>
    </location>
</feature>
<feature type="signal peptide" evidence="1">
    <location>
        <begin position="1"/>
        <end position="20"/>
    </location>
</feature>
<protein>
    <submittedName>
        <fullName evidence="2">Uncharacterized protein</fullName>
    </submittedName>
</protein>
<proteinExistence type="predicted"/>
<dbReference type="EMBL" id="AEIU01000046">
    <property type="protein sequence ID" value="EFP97821.1"/>
    <property type="molecule type" value="Genomic_DNA"/>
</dbReference>
<dbReference type="STRING" id="796620.VIBC2010_00959"/>
<dbReference type="eggNOG" id="ENOG5031U8V">
    <property type="taxonomic scope" value="Bacteria"/>
</dbReference>
<evidence type="ECO:0000313" key="3">
    <source>
        <dbReference type="Proteomes" id="UP000002943"/>
    </source>
</evidence>
<keyword evidence="1" id="KW-0732">Signal</keyword>
<comment type="caution">
    <text evidence="2">The sequence shown here is derived from an EMBL/GenBank/DDBJ whole genome shotgun (WGS) entry which is preliminary data.</text>
</comment>
<dbReference type="RefSeq" id="WP_009600100.1">
    <property type="nucleotide sequence ID" value="NZ_AEIU01000046.1"/>
</dbReference>
<name>E3BGL3_9VIBR</name>
<dbReference type="Proteomes" id="UP000002943">
    <property type="component" value="Unassembled WGS sequence"/>
</dbReference>
<accession>E3BGL3</accession>
<organism evidence="2 3">
    <name type="scientific">Vibrio caribbeanicus ATCC BAA-2122</name>
    <dbReference type="NCBI Taxonomy" id="796620"/>
    <lineage>
        <taxon>Bacteria</taxon>
        <taxon>Pseudomonadati</taxon>
        <taxon>Pseudomonadota</taxon>
        <taxon>Gammaproteobacteria</taxon>
        <taxon>Vibrionales</taxon>
        <taxon>Vibrionaceae</taxon>
        <taxon>Vibrio</taxon>
    </lineage>
</organism>
<sequence>MKPLLLLPTVLLLTLPNAQAVTATEPSLKFYRNTETINKKNLNVHIALVDSITEGIIPTTFRFNDIDIKKVDELTWKITNNTPIPSDFFPVKLGKLPGLELVASNLEIPAFSSAMVTFDQLSTDHLEFVYQGNIFLPKVTLGPYNEEDCNTPQDPPKTCYSFPDPEQKETIKNMIALMHKLSNTKQYADSIELFMIDRCTSQPSRCSNYNDPQLPYGIRNLLAFGGQDHNLALKVMRNRYRSEGVGGGSSVKLNQYLTNTGGWASTWHSILNPDNAYSKRFYRTWFHEIAHAHGFSHASGMTYGFADYFAKDIVPLMTTEEERKTITPYNQPEVLLDYHMEATAEDQPKKISIDFLGSQSSQSEVDFQVITACEWEKEVNNIEGEITLTYNTIPDCPVFLRASEAGSNEFATIKIPRHGFAESSSYIIDNKKFTVLNTQLLNEKDNGWGIRKQCNLPNTHLATKDEYQMLWNHLSEADLLNTLERQYFLSSDGPRSYYIWQLNFLQEHMDSKRYRMQNKLGSKHSLVCVSER</sequence>
<evidence type="ECO:0000313" key="2">
    <source>
        <dbReference type="EMBL" id="EFP97821.1"/>
    </source>
</evidence>
<dbReference type="AlphaFoldDB" id="E3BGL3"/>
<keyword evidence="3" id="KW-1185">Reference proteome</keyword>
<reference evidence="2 3" key="1">
    <citation type="journal article" date="2012" name="Int. J. Syst. Evol. Microbiol.">
        <title>Vibrio caribbeanicus sp. nov., isolated from the marine sponge Scleritoderma cyanea.</title>
        <authorList>
            <person name="Hoffmann M."/>
            <person name="Monday S.R."/>
            <person name="Allard M.W."/>
            <person name="Strain E.A."/>
            <person name="Whittaker P."/>
            <person name="Naum M."/>
            <person name="McCarthy P.J."/>
            <person name="Lopez J.V."/>
            <person name="Fischer M."/>
            <person name="Brown E.W."/>
        </authorList>
    </citation>
    <scope>NUCLEOTIDE SEQUENCE [LARGE SCALE GENOMIC DNA]</scope>
    <source>
        <strain evidence="2 3">ATCC BAA-2122</strain>
    </source>
</reference>
<evidence type="ECO:0000256" key="1">
    <source>
        <dbReference type="SAM" id="SignalP"/>
    </source>
</evidence>
<gene>
    <name evidence="2" type="ORF">VIBC2010_00959</name>
</gene>
<dbReference type="OrthoDB" id="6187627at2"/>